<dbReference type="AlphaFoldDB" id="A0A023BCS6"/>
<dbReference type="EMBL" id="AFNH02000089">
    <property type="protein sequence ID" value="EZG85051.1"/>
    <property type="molecule type" value="Genomic_DNA"/>
</dbReference>
<sequence length="800" mass="89648">MRNCHAAQKCRWTAVILGAPVWAVESLPKDAGCPRERAFSVLSPEAQRNAVAGGKTPDPEQPSTTVRLAECSMDPCSLPLATGLAEPWAEAWAEQPEEAWPKSLVEVPREASREGPESGMPESGMSESGMLVIGMPESGMSGSGVETPFEAVVGAWGLLRDAWPECSVPGSMEGSVEARPEPATPRPCEESLSGAWASIVAEALEGLQVEACPPSSLVEDEVSLPNLVAEVLYECLEDEKDQKPALSPEVELGIVKLAQAGVRRELDKRKIKTDMSTPDFECCSWRWLKLALLMRELKYDEFAQLISALETLISRPIGLSDTWFMAGILQLFLSRRGVASWLPSDALLRFGWNCRKMIFRISFPDTVVRLPEREKNINRVCAISKLDWWFCQAKRNIIIDKNTWVSEEWPAALFRVQRALGKQTFDDAVQRMKGVIKPPLDFTNVHYLGCLIKYVETAPPKTNRRFPTTIREAVPSSSNSVPGSSSSQPSLFDEGMSIIADNSVVAKRSVAPEMTGFMARVLQECREKEKKCEESLMTSPAKLGIARFVLTRYRAVLSLKRKSEEKHRRSRIADPFSFCGWRWLCVGGLMNDYLKPELLDKLIADSEKVVPRPKHVSRLWYLACRLQTCLKGADTVQGFGCVEMVPAWWFLNTVIYRDHFPETFGELPMSKTSARLMAFTSKAAHWIATGIHKFRLSSRTWSPTLNDDIVDVFHKVLGDHWFSEMINIIKAKISQIVPEEGPQRMQKLSDKSIMETVMRYAQVGRRSACGFCNAWGFDVPKKRHDMVVDEDEPPTKKSVQ</sequence>
<feature type="chain" id="PRO_5001512140" evidence="1">
    <location>
        <begin position="27"/>
        <end position="800"/>
    </location>
</feature>
<dbReference type="GeneID" id="22910708"/>
<keyword evidence="3" id="KW-1185">Reference proteome</keyword>
<evidence type="ECO:0000256" key="1">
    <source>
        <dbReference type="SAM" id="SignalP"/>
    </source>
</evidence>
<feature type="signal peptide" evidence="1">
    <location>
        <begin position="1"/>
        <end position="26"/>
    </location>
</feature>
<evidence type="ECO:0000313" key="3">
    <source>
        <dbReference type="Proteomes" id="UP000019763"/>
    </source>
</evidence>
<evidence type="ECO:0000313" key="2">
    <source>
        <dbReference type="EMBL" id="EZG85051.1"/>
    </source>
</evidence>
<name>A0A023BCS6_GRENI</name>
<protein>
    <submittedName>
        <fullName evidence="2">Uncharacterized protein</fullName>
    </submittedName>
</protein>
<comment type="caution">
    <text evidence="2">The sequence shown here is derived from an EMBL/GenBank/DDBJ whole genome shotgun (WGS) entry which is preliminary data.</text>
</comment>
<organism evidence="2 3">
    <name type="scientific">Gregarina niphandrodes</name>
    <name type="common">Septate eugregarine</name>
    <dbReference type="NCBI Taxonomy" id="110365"/>
    <lineage>
        <taxon>Eukaryota</taxon>
        <taxon>Sar</taxon>
        <taxon>Alveolata</taxon>
        <taxon>Apicomplexa</taxon>
        <taxon>Conoidasida</taxon>
        <taxon>Gregarinasina</taxon>
        <taxon>Eugregarinorida</taxon>
        <taxon>Gregarinidae</taxon>
        <taxon>Gregarina</taxon>
    </lineage>
</organism>
<proteinExistence type="predicted"/>
<reference evidence="2" key="1">
    <citation type="submission" date="2013-12" db="EMBL/GenBank/DDBJ databases">
        <authorList>
            <person name="Omoto C.K."/>
            <person name="Sibley D."/>
            <person name="Venepally P."/>
            <person name="Hadjithomas M."/>
            <person name="Karamycheva S."/>
            <person name="Brunk B."/>
            <person name="Roos D."/>
            <person name="Caler E."/>
            <person name="Lorenzi H."/>
        </authorList>
    </citation>
    <scope>NUCLEOTIDE SEQUENCE</scope>
</reference>
<dbReference type="RefSeq" id="XP_011128844.1">
    <property type="nucleotide sequence ID" value="XM_011130542.1"/>
</dbReference>
<dbReference type="Proteomes" id="UP000019763">
    <property type="component" value="Unassembled WGS sequence"/>
</dbReference>
<gene>
    <name evidence="2" type="ORF">GNI_012110</name>
</gene>
<keyword evidence="1" id="KW-0732">Signal</keyword>
<dbReference type="VEuPathDB" id="CryptoDB:GNI_012110"/>
<accession>A0A023BCS6</accession>